<name>X1PKQ0_9ZZZZ</name>
<feature type="compositionally biased region" description="Basic and acidic residues" evidence="1">
    <location>
        <begin position="35"/>
        <end position="45"/>
    </location>
</feature>
<feature type="non-terminal residue" evidence="2">
    <location>
        <position position="1"/>
    </location>
</feature>
<protein>
    <submittedName>
        <fullName evidence="2">Uncharacterized protein</fullName>
    </submittedName>
</protein>
<dbReference type="EMBL" id="BARV01039405">
    <property type="protein sequence ID" value="GAI56852.1"/>
    <property type="molecule type" value="Genomic_DNA"/>
</dbReference>
<evidence type="ECO:0000313" key="2">
    <source>
        <dbReference type="EMBL" id="GAI56852.1"/>
    </source>
</evidence>
<evidence type="ECO:0000256" key="1">
    <source>
        <dbReference type="SAM" id="MobiDB-lite"/>
    </source>
</evidence>
<sequence>VEFKLTNAYSPTLFSANGYQVVIMPMLTDFANEQQKADTEAKAEQAEPTTTEPVSEPVAEKRTKRNRKIKAVTT</sequence>
<feature type="compositionally biased region" description="Basic residues" evidence="1">
    <location>
        <begin position="62"/>
        <end position="74"/>
    </location>
</feature>
<dbReference type="AlphaFoldDB" id="X1PKQ0"/>
<proteinExistence type="predicted"/>
<accession>X1PKQ0</accession>
<feature type="region of interest" description="Disordered" evidence="1">
    <location>
        <begin position="34"/>
        <end position="74"/>
    </location>
</feature>
<comment type="caution">
    <text evidence="2">The sequence shown here is derived from an EMBL/GenBank/DDBJ whole genome shotgun (WGS) entry which is preliminary data.</text>
</comment>
<reference evidence="2" key="1">
    <citation type="journal article" date="2014" name="Front. Microbiol.">
        <title>High frequency of phylogenetically diverse reductive dehalogenase-homologous genes in deep subseafloor sedimentary metagenomes.</title>
        <authorList>
            <person name="Kawai M."/>
            <person name="Futagami T."/>
            <person name="Toyoda A."/>
            <person name="Takaki Y."/>
            <person name="Nishi S."/>
            <person name="Hori S."/>
            <person name="Arai W."/>
            <person name="Tsubouchi T."/>
            <person name="Morono Y."/>
            <person name="Uchiyama I."/>
            <person name="Ito T."/>
            <person name="Fujiyama A."/>
            <person name="Inagaki F."/>
            <person name="Takami H."/>
        </authorList>
    </citation>
    <scope>NUCLEOTIDE SEQUENCE</scope>
    <source>
        <strain evidence="2">Expedition CK06-06</strain>
    </source>
</reference>
<gene>
    <name evidence="2" type="ORF">S06H3_60411</name>
</gene>
<organism evidence="2">
    <name type="scientific">marine sediment metagenome</name>
    <dbReference type="NCBI Taxonomy" id="412755"/>
    <lineage>
        <taxon>unclassified sequences</taxon>
        <taxon>metagenomes</taxon>
        <taxon>ecological metagenomes</taxon>
    </lineage>
</organism>